<dbReference type="Proteomes" id="UP000275836">
    <property type="component" value="Unassembled WGS sequence"/>
</dbReference>
<evidence type="ECO:0000313" key="9">
    <source>
        <dbReference type="EMBL" id="RRG17604.1"/>
    </source>
</evidence>
<dbReference type="InterPro" id="IPR006680">
    <property type="entry name" value="Amidohydro-rel"/>
</dbReference>
<dbReference type="EC" id="3.5.4.2" evidence="2 6"/>
<evidence type="ECO:0000259" key="8">
    <source>
        <dbReference type="Pfam" id="PF13382"/>
    </source>
</evidence>
<dbReference type="RefSeq" id="WP_124943563.1">
    <property type="nucleotide sequence ID" value="NZ_RHGY01000007.1"/>
</dbReference>
<dbReference type="SUPFAM" id="SSF51556">
    <property type="entry name" value="Metallo-dependent hydrolases"/>
    <property type="match status" value="1"/>
</dbReference>
<evidence type="ECO:0000256" key="2">
    <source>
        <dbReference type="ARBA" id="ARBA00012782"/>
    </source>
</evidence>
<dbReference type="PANTHER" id="PTHR11113">
    <property type="entry name" value="N-ACETYLGLUCOSAMINE-6-PHOSPHATE DEACETYLASE"/>
    <property type="match status" value="1"/>
</dbReference>
<dbReference type="GO" id="GO:0006146">
    <property type="term" value="P:adenine catabolic process"/>
    <property type="evidence" value="ECO:0007669"/>
    <property type="project" value="InterPro"/>
</dbReference>
<evidence type="ECO:0000256" key="4">
    <source>
        <dbReference type="ARBA" id="ARBA00023211"/>
    </source>
</evidence>
<comment type="catalytic activity">
    <reaction evidence="5 6">
        <text>adenine + H2O + H(+) = hypoxanthine + NH4(+)</text>
        <dbReference type="Rhea" id="RHEA:23688"/>
        <dbReference type="ChEBI" id="CHEBI:15377"/>
        <dbReference type="ChEBI" id="CHEBI:15378"/>
        <dbReference type="ChEBI" id="CHEBI:16708"/>
        <dbReference type="ChEBI" id="CHEBI:17368"/>
        <dbReference type="ChEBI" id="CHEBI:28938"/>
        <dbReference type="EC" id="3.5.4.2"/>
    </reaction>
</comment>
<proteinExistence type="inferred from homology"/>
<feature type="domain" description="Adenine deaminase C-terminal" evidence="8">
    <location>
        <begin position="378"/>
        <end position="542"/>
    </location>
</feature>
<dbReference type="CDD" id="cd01295">
    <property type="entry name" value="AdeC"/>
    <property type="match status" value="1"/>
</dbReference>
<keyword evidence="4 6" id="KW-0464">Manganese</keyword>
<dbReference type="Gene3D" id="2.30.40.10">
    <property type="entry name" value="Urease, subunit C, domain 1"/>
    <property type="match status" value="1"/>
</dbReference>
<dbReference type="InterPro" id="IPR006679">
    <property type="entry name" value="Adenine_deam"/>
</dbReference>
<protein>
    <recommendedName>
        <fullName evidence="2 6">Adenine deaminase</fullName>
        <shortName evidence="6">Adenase</shortName>
        <shortName evidence="6">Adenine aminase</shortName>
        <ecNumber evidence="2 6">3.5.4.2</ecNumber>
    </recommendedName>
</protein>
<dbReference type="PANTHER" id="PTHR11113:SF2">
    <property type="entry name" value="ADENINE DEAMINASE"/>
    <property type="match status" value="1"/>
</dbReference>
<reference evidence="9 10" key="1">
    <citation type="submission" date="2018-10" db="EMBL/GenBank/DDBJ databases">
        <title>Draft genome sequence of Weissella viridescens UCO-SMC3.</title>
        <authorList>
            <person name="Garcia-Cancino A."/>
            <person name="Espinoza-Monje M."/>
            <person name="Albarracin L."/>
            <person name="Garcia-Castillo V."/>
            <person name="Campos-Martin J."/>
            <person name="Nakano Y."/>
            <person name="Guitierrez-Zamorano C."/>
            <person name="Ikeda-Ohtsubo W."/>
            <person name="Morita H."/>
            <person name="Kitazawa H."/>
            <person name="Villena J."/>
        </authorList>
    </citation>
    <scope>NUCLEOTIDE SEQUENCE [LARGE SCALE GENOMIC DNA]</scope>
    <source>
        <strain evidence="9 10">UCO-SMC3</strain>
    </source>
</reference>
<dbReference type="AlphaFoldDB" id="A0A3P2RAT1"/>
<evidence type="ECO:0000256" key="5">
    <source>
        <dbReference type="ARBA" id="ARBA00047720"/>
    </source>
</evidence>
<name>A0A3P2RAT1_WEIVI</name>
<dbReference type="NCBIfam" id="TIGR01178">
    <property type="entry name" value="ade"/>
    <property type="match status" value="1"/>
</dbReference>
<sequence>MLHIKNAQILNVFTEEFEKTELWIENNQIVFRGPSAQLVADETFDAHNQYIVPGMIDAHMHIESSLLRPAELGRLLAKHGVTSAVADPHELASVAGTAGLNYMLDDARKTPVRYFFMLPSSVPATPFERTGAVLDAASLAPFYDEPEVNGLAEVMDFPAVAQKQADMLQKIADANAHGKHADGHASGLSREQLAVYRQYGIKTDHEATSVQEAQERLDAGMSVLIRQGTVEADELALLPAVTPINQRAFSFATDDKSVHDLVQEGSIDENVRLAIKAGIRPEQAFTMASYHAALAEELDNIGALTDGYLADLVVLPEKNAVAPTQVMINGAWIDEKATVAPSADFRVPLDVSLTASDLALPIKADQPAHVIKIMPHHITTEHVEVPVPSQGGLFSPNATFSKIAVAERYHDLGHGVGIIEGLGIKQGAIGATVAHDSHNLILAGHDDESMALAAAALRDMDGGQVVVIDPDHIVTLPLPVGGLMSDQPYETVDTENQKLQAAFQQISDITFDPFLTLSFMALPVIPSLKITDQGLFDFNQFKFINLQD</sequence>
<dbReference type="Gene3D" id="3.20.20.140">
    <property type="entry name" value="Metal-dependent hydrolases"/>
    <property type="match status" value="1"/>
</dbReference>
<dbReference type="EMBL" id="RHGY01000007">
    <property type="protein sequence ID" value="RRG17604.1"/>
    <property type="molecule type" value="Genomic_DNA"/>
</dbReference>
<evidence type="ECO:0000256" key="3">
    <source>
        <dbReference type="ARBA" id="ARBA00022801"/>
    </source>
</evidence>
<dbReference type="HAMAP" id="MF_01518">
    <property type="entry name" value="Adenine_deamin"/>
    <property type="match status" value="1"/>
</dbReference>
<evidence type="ECO:0000256" key="6">
    <source>
        <dbReference type="HAMAP-Rule" id="MF_01518"/>
    </source>
</evidence>
<dbReference type="SUPFAM" id="SSF51338">
    <property type="entry name" value="Composite domain of metallo-dependent hydrolases"/>
    <property type="match status" value="1"/>
</dbReference>
<dbReference type="Pfam" id="PF13382">
    <property type="entry name" value="Adenine_deam_C"/>
    <property type="match status" value="1"/>
</dbReference>
<evidence type="ECO:0000313" key="10">
    <source>
        <dbReference type="Proteomes" id="UP000275836"/>
    </source>
</evidence>
<dbReference type="InterPro" id="IPR026912">
    <property type="entry name" value="Adenine_deam_C"/>
</dbReference>
<dbReference type="GO" id="GO:0000034">
    <property type="term" value="F:adenine deaminase activity"/>
    <property type="evidence" value="ECO:0007669"/>
    <property type="project" value="UniProtKB-UniRule"/>
</dbReference>
<gene>
    <name evidence="6 9" type="primary">ade</name>
    <name evidence="9" type="ORF">D3P96_06530</name>
</gene>
<organism evidence="9 10">
    <name type="scientific">Weissella viridescens</name>
    <name type="common">Lactobacillus viridescens</name>
    <dbReference type="NCBI Taxonomy" id="1629"/>
    <lineage>
        <taxon>Bacteria</taxon>
        <taxon>Bacillati</taxon>
        <taxon>Bacillota</taxon>
        <taxon>Bacilli</taxon>
        <taxon>Lactobacillales</taxon>
        <taxon>Lactobacillaceae</taxon>
        <taxon>Weissella</taxon>
    </lineage>
</organism>
<comment type="similarity">
    <text evidence="1 6">Belongs to the metallo-dependent hydrolases superfamily. Adenine deaminase family.</text>
</comment>
<dbReference type="InterPro" id="IPR032466">
    <property type="entry name" value="Metal_Hydrolase"/>
</dbReference>
<accession>A0A3P2RAT1</accession>
<evidence type="ECO:0000256" key="1">
    <source>
        <dbReference type="ARBA" id="ARBA00006773"/>
    </source>
</evidence>
<dbReference type="Pfam" id="PF01979">
    <property type="entry name" value="Amidohydro_1"/>
    <property type="match status" value="1"/>
</dbReference>
<dbReference type="InterPro" id="IPR011059">
    <property type="entry name" value="Metal-dep_hydrolase_composite"/>
</dbReference>
<feature type="domain" description="Amidohydrolase-related" evidence="7">
    <location>
        <begin position="50"/>
        <end position="332"/>
    </location>
</feature>
<comment type="caution">
    <text evidence="9">The sequence shown here is derived from an EMBL/GenBank/DDBJ whole genome shotgun (WGS) entry which is preliminary data.</text>
</comment>
<dbReference type="OrthoDB" id="9775607at2"/>
<keyword evidence="3 6" id="KW-0378">Hydrolase</keyword>
<evidence type="ECO:0000259" key="7">
    <source>
        <dbReference type="Pfam" id="PF01979"/>
    </source>
</evidence>
<comment type="cofactor">
    <cofactor evidence="6">
        <name>Mn(2+)</name>
        <dbReference type="ChEBI" id="CHEBI:29035"/>
    </cofactor>
</comment>